<organism evidence="2 3">
    <name type="scientific">Acinetobacter bouvetii</name>
    <dbReference type="NCBI Taxonomy" id="202951"/>
    <lineage>
        <taxon>Bacteria</taxon>
        <taxon>Pseudomonadati</taxon>
        <taxon>Pseudomonadota</taxon>
        <taxon>Gammaproteobacteria</taxon>
        <taxon>Moraxellales</taxon>
        <taxon>Moraxellaceae</taxon>
        <taxon>Acinetobacter</taxon>
    </lineage>
</organism>
<dbReference type="PANTHER" id="PTHR24183:SF1">
    <property type="entry name" value="FIBRONECTIN TYPE 3 AND ANKYRIN REPEAT DOMAINS PROTEIN 1"/>
    <property type="match status" value="1"/>
</dbReference>
<name>A0A811G7E8_9GAMM</name>
<dbReference type="PROSITE" id="PS50297">
    <property type="entry name" value="ANK_REP_REGION"/>
    <property type="match status" value="1"/>
</dbReference>
<accession>A0A811G7E8</accession>
<evidence type="ECO:0000313" key="2">
    <source>
        <dbReference type="EMBL" id="CAB1207225.1"/>
    </source>
</evidence>
<gene>
    <name evidence="2" type="ORF">SFB21_0062</name>
</gene>
<comment type="caution">
    <text evidence="2">The sequence shown here is derived from an EMBL/GenBank/DDBJ whole genome shotgun (WGS) entry which is preliminary data.</text>
</comment>
<keyword evidence="1" id="KW-0040">ANK repeat</keyword>
<protein>
    <submittedName>
        <fullName evidence="2">Ankyrin repeats (3 copies)</fullName>
    </submittedName>
</protein>
<dbReference type="Pfam" id="PF12796">
    <property type="entry name" value="Ank_2"/>
    <property type="match status" value="1"/>
</dbReference>
<dbReference type="EMBL" id="CADDTS010000004">
    <property type="protein sequence ID" value="CAB1207225.1"/>
    <property type="molecule type" value="Genomic_DNA"/>
</dbReference>
<dbReference type="Proteomes" id="UP000489961">
    <property type="component" value="Unassembled WGS sequence"/>
</dbReference>
<evidence type="ECO:0000313" key="3">
    <source>
        <dbReference type="Proteomes" id="UP000489961"/>
    </source>
</evidence>
<dbReference type="SMART" id="SM00248">
    <property type="entry name" value="ANK"/>
    <property type="match status" value="3"/>
</dbReference>
<dbReference type="PANTHER" id="PTHR24183">
    <property type="entry name" value="FIBRONECTIN TYPE 3 AND ANKYRIN REPEAT DOMAINS PROTEIN 1"/>
    <property type="match status" value="1"/>
</dbReference>
<reference evidence="2 3" key="1">
    <citation type="submission" date="2020-02" db="EMBL/GenBank/DDBJ databases">
        <authorList>
            <person name="Chaudhuri R."/>
        </authorList>
    </citation>
    <scope>NUCLEOTIDE SEQUENCE [LARGE SCALE GENOMIC DNA]</scope>
    <source>
        <strain evidence="2">SFB21</strain>
    </source>
</reference>
<dbReference type="SUPFAM" id="SSF48403">
    <property type="entry name" value="Ankyrin repeat"/>
    <property type="match status" value="1"/>
</dbReference>
<dbReference type="AlphaFoldDB" id="A0A811G7E8"/>
<dbReference type="Gene3D" id="1.25.40.20">
    <property type="entry name" value="Ankyrin repeat-containing domain"/>
    <property type="match status" value="1"/>
</dbReference>
<evidence type="ECO:0000256" key="1">
    <source>
        <dbReference type="PROSITE-ProRule" id="PRU00023"/>
    </source>
</evidence>
<proteinExistence type="predicted"/>
<sequence length="179" mass="19684">MKVILNGLMLSISSILLMTLLTVGMTKLHAAETAQVTQQQVSNAEQELIALFFAAAKTGNEAVINEFLKHGFPVDVRNADGYTPLMMAAYYGNQSIVTTLLKYGADRCLRDKKGNTALMGAMFKLEWAIAKQLRQVDCDANVKQMGQKTTAEFAKVIGQEKQLQKIIQAQEKSAAKVQK</sequence>
<dbReference type="InterPro" id="IPR036770">
    <property type="entry name" value="Ankyrin_rpt-contain_sf"/>
</dbReference>
<feature type="repeat" description="ANK" evidence="1">
    <location>
        <begin position="80"/>
        <end position="112"/>
    </location>
</feature>
<dbReference type="PROSITE" id="PS50088">
    <property type="entry name" value="ANK_REPEAT"/>
    <property type="match status" value="1"/>
</dbReference>
<dbReference type="InterPro" id="IPR002110">
    <property type="entry name" value="Ankyrin_rpt"/>
</dbReference>